<keyword evidence="4 11" id="KW-0732">Signal</keyword>
<reference evidence="13 14" key="1">
    <citation type="submission" date="2018-03" db="EMBL/GenBank/DDBJ databases">
        <title>Finding Nemo's genes: A chromosome-scale reference assembly of the genome of the orange clownfish Amphiprion percula.</title>
        <authorList>
            <person name="Lehmann R."/>
        </authorList>
    </citation>
    <scope>NUCLEOTIDE SEQUENCE</scope>
</reference>
<dbReference type="GeneTree" id="ENSGT00940000177100"/>
<dbReference type="SMART" id="SM00406">
    <property type="entry name" value="IGv"/>
    <property type="match status" value="1"/>
</dbReference>
<name>A0A3P8TRZ5_AMPPE</name>
<feature type="chain" id="PRO_5018100716" description="Ig-like domain-containing protein" evidence="11">
    <location>
        <begin position="23"/>
        <end position="153"/>
    </location>
</feature>
<evidence type="ECO:0000256" key="6">
    <source>
        <dbReference type="ARBA" id="ARBA00023136"/>
    </source>
</evidence>
<evidence type="ECO:0000256" key="2">
    <source>
        <dbReference type="ARBA" id="ARBA00022475"/>
    </source>
</evidence>
<dbReference type="InterPro" id="IPR051713">
    <property type="entry name" value="T-cell_Activation_Regulation"/>
</dbReference>
<evidence type="ECO:0000259" key="12">
    <source>
        <dbReference type="PROSITE" id="PS50835"/>
    </source>
</evidence>
<dbReference type="InterPro" id="IPR013106">
    <property type="entry name" value="Ig_V-set"/>
</dbReference>
<dbReference type="GO" id="GO:0042102">
    <property type="term" value="P:positive regulation of T cell proliferation"/>
    <property type="evidence" value="ECO:0007669"/>
    <property type="project" value="TreeGrafter"/>
</dbReference>
<evidence type="ECO:0000256" key="7">
    <source>
        <dbReference type="ARBA" id="ARBA00023157"/>
    </source>
</evidence>
<dbReference type="PANTHER" id="PTHR25466">
    <property type="entry name" value="T-LYMPHOCYTE ACTIVATION ANTIGEN"/>
    <property type="match status" value="1"/>
</dbReference>
<evidence type="ECO:0000256" key="4">
    <source>
        <dbReference type="ARBA" id="ARBA00022729"/>
    </source>
</evidence>
<feature type="signal peptide" evidence="11">
    <location>
        <begin position="1"/>
        <end position="22"/>
    </location>
</feature>
<keyword evidence="6" id="KW-0472">Membrane</keyword>
<keyword evidence="5" id="KW-1133">Transmembrane helix</keyword>
<dbReference type="SUPFAM" id="SSF48726">
    <property type="entry name" value="Immunoglobulin"/>
    <property type="match status" value="1"/>
</dbReference>
<evidence type="ECO:0000256" key="8">
    <source>
        <dbReference type="ARBA" id="ARBA00023170"/>
    </source>
</evidence>
<evidence type="ECO:0000256" key="11">
    <source>
        <dbReference type="SAM" id="SignalP"/>
    </source>
</evidence>
<keyword evidence="7" id="KW-1015">Disulfide bond</keyword>
<keyword evidence="10" id="KW-0393">Immunoglobulin domain</keyword>
<evidence type="ECO:0000256" key="9">
    <source>
        <dbReference type="ARBA" id="ARBA00023180"/>
    </source>
</evidence>
<evidence type="ECO:0000313" key="14">
    <source>
        <dbReference type="Proteomes" id="UP000265080"/>
    </source>
</evidence>
<keyword evidence="3" id="KW-0812">Transmembrane</keyword>
<dbReference type="Gene3D" id="2.60.40.10">
    <property type="entry name" value="Immunoglobulins"/>
    <property type="match status" value="1"/>
</dbReference>
<protein>
    <recommendedName>
        <fullName evidence="12">Ig-like domain-containing protein</fullName>
    </recommendedName>
</protein>
<dbReference type="GO" id="GO:0009897">
    <property type="term" value="C:external side of plasma membrane"/>
    <property type="evidence" value="ECO:0007669"/>
    <property type="project" value="TreeGrafter"/>
</dbReference>
<keyword evidence="8" id="KW-0675">Receptor</keyword>
<evidence type="ECO:0000256" key="1">
    <source>
        <dbReference type="ARBA" id="ARBA00004251"/>
    </source>
</evidence>
<dbReference type="Pfam" id="PF07686">
    <property type="entry name" value="V-set"/>
    <property type="match status" value="1"/>
</dbReference>
<evidence type="ECO:0000256" key="3">
    <source>
        <dbReference type="ARBA" id="ARBA00022692"/>
    </source>
</evidence>
<proteinExistence type="predicted"/>
<evidence type="ECO:0000256" key="10">
    <source>
        <dbReference type="ARBA" id="ARBA00023319"/>
    </source>
</evidence>
<dbReference type="GO" id="GO:0042130">
    <property type="term" value="P:negative regulation of T cell proliferation"/>
    <property type="evidence" value="ECO:0007669"/>
    <property type="project" value="TreeGrafter"/>
</dbReference>
<dbReference type="PANTHER" id="PTHR25466:SF9">
    <property type="entry name" value="FIBRONECTIN TYPE-III DOMAIN-CONTAINING PROTEIN"/>
    <property type="match status" value="1"/>
</dbReference>
<dbReference type="InterPro" id="IPR036179">
    <property type="entry name" value="Ig-like_dom_sf"/>
</dbReference>
<dbReference type="InterPro" id="IPR007110">
    <property type="entry name" value="Ig-like_dom"/>
</dbReference>
<evidence type="ECO:0000256" key="5">
    <source>
        <dbReference type="ARBA" id="ARBA00022989"/>
    </source>
</evidence>
<dbReference type="Proteomes" id="UP000265080">
    <property type="component" value="Chromosome 23"/>
</dbReference>
<dbReference type="PROSITE" id="PS50835">
    <property type="entry name" value="IG_LIKE"/>
    <property type="match status" value="1"/>
</dbReference>
<accession>A0A3P8TRZ5</accession>
<dbReference type="GO" id="GO:0071222">
    <property type="term" value="P:cellular response to lipopolysaccharide"/>
    <property type="evidence" value="ECO:0007669"/>
    <property type="project" value="TreeGrafter"/>
</dbReference>
<evidence type="ECO:0000313" key="13">
    <source>
        <dbReference type="Ensembl" id="ENSAPEP00000027809.1"/>
    </source>
</evidence>
<reference evidence="13" key="3">
    <citation type="submission" date="2025-09" db="UniProtKB">
        <authorList>
            <consortium name="Ensembl"/>
        </authorList>
    </citation>
    <scope>IDENTIFICATION</scope>
</reference>
<dbReference type="InterPro" id="IPR003599">
    <property type="entry name" value="Ig_sub"/>
</dbReference>
<dbReference type="InterPro" id="IPR013783">
    <property type="entry name" value="Ig-like_fold"/>
</dbReference>
<dbReference type="Ensembl" id="ENSAPET00000028546.1">
    <property type="protein sequence ID" value="ENSAPEP00000027809.1"/>
    <property type="gene ID" value="ENSAPEG00000019738.1"/>
</dbReference>
<dbReference type="GO" id="GO:0007166">
    <property type="term" value="P:cell surface receptor signaling pathway"/>
    <property type="evidence" value="ECO:0007669"/>
    <property type="project" value="TreeGrafter"/>
</dbReference>
<keyword evidence="14" id="KW-1185">Reference proteome</keyword>
<organism evidence="13 14">
    <name type="scientific">Amphiprion percula</name>
    <name type="common">Orange clownfish</name>
    <name type="synonym">Lutjanus percula</name>
    <dbReference type="NCBI Taxonomy" id="161767"/>
    <lineage>
        <taxon>Eukaryota</taxon>
        <taxon>Metazoa</taxon>
        <taxon>Chordata</taxon>
        <taxon>Craniata</taxon>
        <taxon>Vertebrata</taxon>
        <taxon>Euteleostomi</taxon>
        <taxon>Actinopterygii</taxon>
        <taxon>Neopterygii</taxon>
        <taxon>Teleostei</taxon>
        <taxon>Neoteleostei</taxon>
        <taxon>Acanthomorphata</taxon>
        <taxon>Ovalentaria</taxon>
        <taxon>Pomacentridae</taxon>
        <taxon>Amphiprion</taxon>
    </lineage>
</organism>
<dbReference type="SMART" id="SM00409">
    <property type="entry name" value="IG"/>
    <property type="match status" value="1"/>
</dbReference>
<comment type="subcellular location">
    <subcellularLocation>
        <location evidence="1">Cell membrane</location>
        <topology evidence="1">Single-pass type I membrane protein</topology>
    </subcellularLocation>
</comment>
<keyword evidence="2" id="KW-1003">Cell membrane</keyword>
<dbReference type="GO" id="GO:0031295">
    <property type="term" value="P:T cell costimulation"/>
    <property type="evidence" value="ECO:0007669"/>
    <property type="project" value="TreeGrafter"/>
</dbReference>
<reference evidence="13" key="2">
    <citation type="submission" date="2025-08" db="UniProtKB">
        <authorList>
            <consortium name="Ensembl"/>
        </authorList>
    </citation>
    <scope>IDENTIFICATION</scope>
</reference>
<dbReference type="AlphaFoldDB" id="A0A3P8TRZ5"/>
<dbReference type="OMA" id="FQRETND"/>
<dbReference type="GO" id="GO:0006955">
    <property type="term" value="P:immune response"/>
    <property type="evidence" value="ECO:0007669"/>
    <property type="project" value="TreeGrafter"/>
</dbReference>
<feature type="domain" description="Ig-like" evidence="12">
    <location>
        <begin position="22"/>
        <end position="93"/>
    </location>
</feature>
<keyword evidence="9" id="KW-0325">Glycoprotein</keyword>
<sequence length="153" mass="17679">VFLLFNIIAWCFSQKIITAALGQDVILPCKAPQKNIFILLTPVKWNRPGLEPEYKQHPSYKNRVDLQDKEMKDGDFSLVLKDVTMEDNGTYECWVFQRETNDWKTWSWKIETTINLEVLQFKAGGVQHAARGPKPAVQRVQSGPKVLKMTERT</sequence>